<feature type="compositionally biased region" description="Basic and acidic residues" evidence="2">
    <location>
        <begin position="1059"/>
        <end position="1071"/>
    </location>
</feature>
<dbReference type="AlphaFoldDB" id="A0A918I1H2"/>
<sequence length="1089" mass="116043">MSPGNGSRRTVGIEYPRRFDSPLVKFEEYISAVHQLPEATPAPAPDVPRLARCSPLFLPADPPRSGRVAFLLPDGTEPPPADGRDHRSPRPGGPAGSAVPGTPEDSQGSQDSQGTRDFGGFGGGSVVELSVVTADARPITVRAPVLPVAEALPLLTRAGRAHEASPATAFWGAAALLALRLAARGLLLPGLSGGDHDAWRAGPLTAEDLDRVRTLAASMPPTAHAVPVGTAEDGMVLLADPERLLRSFLDAVADALPRTPAAPLAAGGPAYAALAPQHVPEQRAWAADVAAGHDAGVRLSLRVEARGMDTSRGPTFRAVLQMHSVGDPTLVADAASVWSGSAGDVFGPGARLDALLALRRAARAWPPLAPLLSASVPDALDLADEEVAELLGEAARALAATGVQVHWPRELARSLTARAVIGPPDDNDRDGREEWGGREGRDDRDGRSGGSGRQGRDGAGGSGLPSFLSADALLAFDWRFALGGQELTRAELDRLAEAGRPVVRLRDQWVLVAPEEVRRARDRRNRKLTPIDALGAVLTGTTEVDGDQVAVHPSGWLQALRDRIADPEGGQPGAGGTEIGQPAALAATLRDYQVRGLNWLHRMTSLGLGACLADDMGLGKTITLISLHLHRQTDADAAGPTLVVCPTSLMGNWQREVERFAPGTPVRRFHGSGRDLEGLRDGEFVLTTYGTMRLDAPRLARVPWGLVVADEAQHVKNPYSATARQLRTIGAKARVALTGTPVENNLSELWAVLDWTTPGLLGRLGTFRSRYARAVEQGADPVAARRLAALVRPFLLRRRKSDPGVAPELPPKTETDLSVSLTSEQAALYEAIVRETLAAVAEADGMERRGLVIKLLTALKQVCNHPAQYLKEEHPRIAGRSGKLELLDELLDTILAEEASVLVFTQYVGMARLLEQHLAARGVPTQFLHGGTPVAQREAMVNRFQAGEVPVFLLSLKAAGTGLNLTRAAHVVHYDRWWNPAVEAQATDRAYRIGQTQPVQVHRLIAEGTVEDRIADMLARKKELADAVLGSGGDGDLTELTELTDGELAELVRLRGSGHTHDAQDARHTPDAPRAPHAQDARNGRRGTR</sequence>
<dbReference type="PANTHER" id="PTHR10799">
    <property type="entry name" value="SNF2/RAD54 HELICASE FAMILY"/>
    <property type="match status" value="1"/>
</dbReference>
<keyword evidence="6" id="KW-1185">Reference proteome</keyword>
<dbReference type="GO" id="GO:0004386">
    <property type="term" value="F:helicase activity"/>
    <property type="evidence" value="ECO:0007669"/>
    <property type="project" value="UniProtKB-KW"/>
</dbReference>
<feature type="domain" description="Helicase ATP-binding" evidence="3">
    <location>
        <begin position="601"/>
        <end position="759"/>
    </location>
</feature>
<comment type="caution">
    <text evidence="5">The sequence shown here is derived from an EMBL/GenBank/DDBJ whole genome shotgun (WGS) entry which is preliminary data.</text>
</comment>
<feature type="domain" description="Helicase C-terminal" evidence="4">
    <location>
        <begin position="886"/>
        <end position="1044"/>
    </location>
</feature>
<evidence type="ECO:0000313" key="5">
    <source>
        <dbReference type="EMBL" id="GGU48215.1"/>
    </source>
</evidence>
<reference evidence="5" key="2">
    <citation type="submission" date="2020-09" db="EMBL/GenBank/DDBJ databases">
        <authorList>
            <person name="Sun Q."/>
            <person name="Ohkuma M."/>
        </authorList>
    </citation>
    <scope>NUCLEOTIDE SEQUENCE</scope>
    <source>
        <strain evidence="5">JCM 4391</strain>
    </source>
</reference>
<keyword evidence="5" id="KW-0547">Nucleotide-binding</keyword>
<dbReference type="Gene3D" id="3.40.50.10810">
    <property type="entry name" value="Tandem AAA-ATPase domain"/>
    <property type="match status" value="1"/>
</dbReference>
<protein>
    <submittedName>
        <fullName evidence="5">Helicase SNF2</fullName>
    </submittedName>
</protein>
<feature type="compositionally biased region" description="Polar residues" evidence="2">
    <location>
        <begin position="104"/>
        <end position="115"/>
    </location>
</feature>
<evidence type="ECO:0000313" key="6">
    <source>
        <dbReference type="Proteomes" id="UP000636661"/>
    </source>
</evidence>
<feature type="region of interest" description="Disordered" evidence="2">
    <location>
        <begin position="1057"/>
        <end position="1089"/>
    </location>
</feature>
<dbReference type="Pfam" id="PF00176">
    <property type="entry name" value="SNF2-rel_dom"/>
    <property type="match status" value="1"/>
</dbReference>
<dbReference type="SUPFAM" id="SSF52540">
    <property type="entry name" value="P-loop containing nucleoside triphosphate hydrolases"/>
    <property type="match status" value="2"/>
</dbReference>
<dbReference type="GO" id="GO:0016787">
    <property type="term" value="F:hydrolase activity"/>
    <property type="evidence" value="ECO:0007669"/>
    <property type="project" value="UniProtKB-KW"/>
</dbReference>
<reference evidence="5" key="1">
    <citation type="journal article" date="2014" name="Int. J. Syst. Evol. Microbiol.">
        <title>Complete genome sequence of Corynebacterium casei LMG S-19264T (=DSM 44701T), isolated from a smear-ripened cheese.</title>
        <authorList>
            <consortium name="US DOE Joint Genome Institute (JGI-PGF)"/>
            <person name="Walter F."/>
            <person name="Albersmeier A."/>
            <person name="Kalinowski J."/>
            <person name="Ruckert C."/>
        </authorList>
    </citation>
    <scope>NUCLEOTIDE SEQUENCE</scope>
    <source>
        <strain evidence="5">JCM 4391</strain>
    </source>
</reference>
<evidence type="ECO:0000256" key="2">
    <source>
        <dbReference type="SAM" id="MobiDB-lite"/>
    </source>
</evidence>
<dbReference type="PROSITE" id="PS51192">
    <property type="entry name" value="HELICASE_ATP_BIND_1"/>
    <property type="match status" value="1"/>
</dbReference>
<dbReference type="InterPro" id="IPR038718">
    <property type="entry name" value="SNF2-like_sf"/>
</dbReference>
<dbReference type="PROSITE" id="PS51194">
    <property type="entry name" value="HELICASE_CTER"/>
    <property type="match status" value="1"/>
</dbReference>
<name>A0A918I1H2_9ACTN</name>
<evidence type="ECO:0000259" key="3">
    <source>
        <dbReference type="PROSITE" id="PS51192"/>
    </source>
</evidence>
<proteinExistence type="predicted"/>
<dbReference type="EMBL" id="BMTP01000010">
    <property type="protein sequence ID" value="GGU48215.1"/>
    <property type="molecule type" value="Genomic_DNA"/>
</dbReference>
<dbReference type="FunFam" id="3.40.50.10810:FF:000031">
    <property type="entry name" value="Helicase, SNF2/RAD54 family"/>
    <property type="match status" value="1"/>
</dbReference>
<evidence type="ECO:0000256" key="1">
    <source>
        <dbReference type="ARBA" id="ARBA00022801"/>
    </source>
</evidence>
<dbReference type="CDD" id="cd18793">
    <property type="entry name" value="SF2_C_SNF"/>
    <property type="match status" value="1"/>
</dbReference>
<keyword evidence="5" id="KW-0067">ATP-binding</keyword>
<dbReference type="SMART" id="SM00487">
    <property type="entry name" value="DEXDc"/>
    <property type="match status" value="1"/>
</dbReference>
<dbReference type="Pfam" id="PF12419">
    <property type="entry name" value="DUF3670"/>
    <property type="match status" value="1"/>
</dbReference>
<dbReference type="Gene3D" id="3.40.50.300">
    <property type="entry name" value="P-loop containing nucleotide triphosphate hydrolases"/>
    <property type="match status" value="1"/>
</dbReference>
<dbReference type="FunFam" id="3.40.50.300:FF:000533">
    <property type="entry name" value="Helicase, Snf2 family"/>
    <property type="match status" value="1"/>
</dbReference>
<accession>A0A918I1H2</accession>
<evidence type="ECO:0000259" key="4">
    <source>
        <dbReference type="PROSITE" id="PS51194"/>
    </source>
</evidence>
<feature type="region of interest" description="Disordered" evidence="2">
    <location>
        <begin position="418"/>
        <end position="462"/>
    </location>
</feature>
<feature type="compositionally biased region" description="Basic and acidic residues" evidence="2">
    <location>
        <begin position="429"/>
        <end position="447"/>
    </location>
</feature>
<dbReference type="InterPro" id="IPR022138">
    <property type="entry name" value="DUF3670"/>
</dbReference>
<feature type="region of interest" description="Disordered" evidence="2">
    <location>
        <begin position="38"/>
        <end position="120"/>
    </location>
</feature>
<gene>
    <name evidence="5" type="ORF">GCM10010274_41080</name>
</gene>
<dbReference type="SMART" id="SM00490">
    <property type="entry name" value="HELICc"/>
    <property type="match status" value="1"/>
</dbReference>
<dbReference type="InterPro" id="IPR027417">
    <property type="entry name" value="P-loop_NTPase"/>
</dbReference>
<organism evidence="5 6">
    <name type="scientific">Streptomyces lavendofoliae</name>
    <dbReference type="NCBI Taxonomy" id="67314"/>
    <lineage>
        <taxon>Bacteria</taxon>
        <taxon>Bacillati</taxon>
        <taxon>Actinomycetota</taxon>
        <taxon>Actinomycetes</taxon>
        <taxon>Kitasatosporales</taxon>
        <taxon>Streptomycetaceae</taxon>
        <taxon>Streptomyces</taxon>
    </lineage>
</organism>
<keyword evidence="1" id="KW-0378">Hydrolase</keyword>
<keyword evidence="5" id="KW-0347">Helicase</keyword>
<feature type="compositionally biased region" description="Gly residues" evidence="2">
    <location>
        <begin position="448"/>
        <end position="462"/>
    </location>
</feature>
<dbReference type="InterPro" id="IPR014001">
    <property type="entry name" value="Helicase_ATP-bd"/>
</dbReference>
<dbReference type="InterPro" id="IPR049730">
    <property type="entry name" value="SNF2/RAD54-like_C"/>
</dbReference>
<dbReference type="Proteomes" id="UP000636661">
    <property type="component" value="Unassembled WGS sequence"/>
</dbReference>
<dbReference type="InterPro" id="IPR001650">
    <property type="entry name" value="Helicase_C-like"/>
</dbReference>
<dbReference type="GO" id="GO:0005524">
    <property type="term" value="F:ATP binding"/>
    <property type="evidence" value="ECO:0007669"/>
    <property type="project" value="InterPro"/>
</dbReference>
<dbReference type="InterPro" id="IPR000330">
    <property type="entry name" value="SNF2_N"/>
</dbReference>
<dbReference type="Pfam" id="PF00271">
    <property type="entry name" value="Helicase_C"/>
    <property type="match status" value="1"/>
</dbReference>